<dbReference type="GO" id="GO:0016747">
    <property type="term" value="F:acyltransferase activity, transferring groups other than amino-acyl groups"/>
    <property type="evidence" value="ECO:0007669"/>
    <property type="project" value="InterPro"/>
</dbReference>
<reference evidence="2 3" key="1">
    <citation type="submission" date="2024-01" db="EMBL/GenBank/DDBJ databases">
        <title>The genomes of 5 underutilized Papilionoideae crops provide insights into root nodulation and disease resistanc.</title>
        <authorList>
            <person name="Yuan L."/>
        </authorList>
    </citation>
    <scope>NUCLEOTIDE SEQUENCE [LARGE SCALE GENOMIC DNA]</scope>
    <source>
        <strain evidence="2">ZHUSHIDOU_FW_LH</strain>
        <tissue evidence="2">Leaf</tissue>
    </source>
</reference>
<evidence type="ECO:0000313" key="3">
    <source>
        <dbReference type="Proteomes" id="UP001372338"/>
    </source>
</evidence>
<dbReference type="InterPro" id="IPR000182">
    <property type="entry name" value="GNAT_dom"/>
</dbReference>
<comment type="caution">
    <text evidence="2">The sequence shown here is derived from an EMBL/GenBank/DDBJ whole genome shotgun (WGS) entry which is preliminary data.</text>
</comment>
<dbReference type="PANTHER" id="PTHR46067:SF16">
    <property type="entry name" value="N-ACETYLTRANSFERASE DOMAIN-CONTAINING PROTEIN"/>
    <property type="match status" value="1"/>
</dbReference>
<evidence type="ECO:0000313" key="2">
    <source>
        <dbReference type="EMBL" id="KAK7258754.1"/>
    </source>
</evidence>
<sequence length="275" mass="31498">MLRLVFCPYTQVKSGERFALKYRCEPSPEFPLVSPTSGIVYHLSDPNRNAPCLYAKFKRSIMLSKILYNSFSINTPAIELPTYSSSYNGLENEKGYTNMAKVDLSRISLRPFKISDVDDFLLWAGDDRVTQNLRWKTCGSREEALEFIRDVCIPHPWRRSICLDDHSIGFISVYPWSGDERCKADIGYAIAKNYWNQGITTKAIKIAVSQVFKDLPDLLRLQAFTYVENIASQRVLEKVGFLKEGVLRKYTYIKGNLKDLVVFSFLSTDEIPPSD</sequence>
<organism evidence="2 3">
    <name type="scientific">Crotalaria pallida</name>
    <name type="common">Smooth rattlebox</name>
    <name type="synonym">Crotalaria striata</name>
    <dbReference type="NCBI Taxonomy" id="3830"/>
    <lineage>
        <taxon>Eukaryota</taxon>
        <taxon>Viridiplantae</taxon>
        <taxon>Streptophyta</taxon>
        <taxon>Embryophyta</taxon>
        <taxon>Tracheophyta</taxon>
        <taxon>Spermatophyta</taxon>
        <taxon>Magnoliopsida</taxon>
        <taxon>eudicotyledons</taxon>
        <taxon>Gunneridae</taxon>
        <taxon>Pentapetalae</taxon>
        <taxon>rosids</taxon>
        <taxon>fabids</taxon>
        <taxon>Fabales</taxon>
        <taxon>Fabaceae</taxon>
        <taxon>Papilionoideae</taxon>
        <taxon>50 kb inversion clade</taxon>
        <taxon>genistoids sensu lato</taxon>
        <taxon>core genistoids</taxon>
        <taxon>Crotalarieae</taxon>
        <taxon>Crotalaria</taxon>
    </lineage>
</organism>
<dbReference type="Proteomes" id="UP001372338">
    <property type="component" value="Unassembled WGS sequence"/>
</dbReference>
<gene>
    <name evidence="2" type="ORF">RIF29_24339</name>
</gene>
<evidence type="ECO:0000259" key="1">
    <source>
        <dbReference type="PROSITE" id="PS51186"/>
    </source>
</evidence>
<name>A0AAN9EKE7_CROPI</name>
<feature type="domain" description="N-acetyltransferase" evidence="1">
    <location>
        <begin position="107"/>
        <end position="259"/>
    </location>
</feature>
<keyword evidence="3" id="KW-1185">Reference proteome</keyword>
<proteinExistence type="predicted"/>
<dbReference type="Pfam" id="PF13302">
    <property type="entry name" value="Acetyltransf_3"/>
    <property type="match status" value="1"/>
</dbReference>
<dbReference type="SUPFAM" id="SSF55729">
    <property type="entry name" value="Acyl-CoA N-acyltransferases (Nat)"/>
    <property type="match status" value="1"/>
</dbReference>
<dbReference type="InterPro" id="IPR016181">
    <property type="entry name" value="Acyl_CoA_acyltransferase"/>
</dbReference>
<dbReference type="Gene3D" id="3.40.630.30">
    <property type="match status" value="1"/>
</dbReference>
<dbReference type="PANTHER" id="PTHR46067">
    <property type="entry name" value="ACYL-COA N-ACYLTRANSFERASES (NAT) SUPERFAMILY PROTEIN"/>
    <property type="match status" value="1"/>
</dbReference>
<dbReference type="EMBL" id="JAYWIO010000005">
    <property type="protein sequence ID" value="KAK7258754.1"/>
    <property type="molecule type" value="Genomic_DNA"/>
</dbReference>
<protein>
    <recommendedName>
        <fullName evidence="1">N-acetyltransferase domain-containing protein</fullName>
    </recommendedName>
</protein>
<accession>A0AAN9EKE7</accession>
<dbReference type="AlphaFoldDB" id="A0AAN9EKE7"/>
<dbReference type="PROSITE" id="PS51186">
    <property type="entry name" value="GNAT"/>
    <property type="match status" value="1"/>
</dbReference>